<evidence type="ECO:0000256" key="1">
    <source>
        <dbReference type="SAM" id="MobiDB-lite"/>
    </source>
</evidence>
<dbReference type="OrthoDB" id="10250935at2759"/>
<evidence type="ECO:0000313" key="2">
    <source>
        <dbReference type="EMBL" id="VDM71167.1"/>
    </source>
</evidence>
<dbReference type="EMBL" id="UYYB01019133">
    <property type="protein sequence ID" value="VDM71167.1"/>
    <property type="molecule type" value="Genomic_DNA"/>
</dbReference>
<feature type="compositionally biased region" description="Basic residues" evidence="1">
    <location>
        <begin position="87"/>
        <end position="100"/>
    </location>
</feature>
<dbReference type="Proteomes" id="UP000270094">
    <property type="component" value="Unassembled WGS sequence"/>
</dbReference>
<sequence>MRFGFIDKGMGIPKGVVFVDSVLAIREIEDIFLKEVFEATKELASQRAFQEVAAYEDITAEDNQDSTPGTSSEFKEAPPSESSPTTVKRRRIATSRNMKP</sequence>
<gene>
    <name evidence="2" type="ORF">SVUK_LOCUS6165</name>
</gene>
<feature type="region of interest" description="Disordered" evidence="1">
    <location>
        <begin position="57"/>
        <end position="100"/>
    </location>
</feature>
<proteinExistence type="predicted"/>
<reference evidence="2 3" key="1">
    <citation type="submission" date="2018-11" db="EMBL/GenBank/DDBJ databases">
        <authorList>
            <consortium name="Pathogen Informatics"/>
        </authorList>
    </citation>
    <scope>NUCLEOTIDE SEQUENCE [LARGE SCALE GENOMIC DNA]</scope>
</reference>
<evidence type="ECO:0000313" key="3">
    <source>
        <dbReference type="Proteomes" id="UP000270094"/>
    </source>
</evidence>
<dbReference type="AlphaFoldDB" id="A0A3P7J462"/>
<name>A0A3P7J462_STRVU</name>
<organism evidence="2 3">
    <name type="scientific">Strongylus vulgaris</name>
    <name type="common">Blood worm</name>
    <dbReference type="NCBI Taxonomy" id="40348"/>
    <lineage>
        <taxon>Eukaryota</taxon>
        <taxon>Metazoa</taxon>
        <taxon>Ecdysozoa</taxon>
        <taxon>Nematoda</taxon>
        <taxon>Chromadorea</taxon>
        <taxon>Rhabditida</taxon>
        <taxon>Rhabditina</taxon>
        <taxon>Rhabditomorpha</taxon>
        <taxon>Strongyloidea</taxon>
        <taxon>Strongylidae</taxon>
        <taxon>Strongylus</taxon>
    </lineage>
</organism>
<keyword evidence="3" id="KW-1185">Reference proteome</keyword>
<protein>
    <submittedName>
        <fullName evidence="2">Uncharacterized protein</fullName>
    </submittedName>
</protein>
<accession>A0A3P7J462</accession>